<keyword evidence="7" id="KW-0625">Polysaccharide transport</keyword>
<dbReference type="EMBL" id="OZ026884">
    <property type="protein sequence ID" value="CAL1240823.1"/>
    <property type="molecule type" value="Genomic_DNA"/>
</dbReference>
<dbReference type="Proteomes" id="UP001497493">
    <property type="component" value="Chromosome"/>
</dbReference>
<dbReference type="RefSeq" id="WP_348757385.1">
    <property type="nucleotide sequence ID" value="NZ_OZ026884.1"/>
</dbReference>
<dbReference type="Pfam" id="PF01061">
    <property type="entry name" value="ABC2_membrane"/>
    <property type="match status" value="1"/>
</dbReference>
<keyword evidence="8 9" id="KW-0472">Membrane</keyword>
<feature type="transmembrane region" description="Helical" evidence="9">
    <location>
        <begin position="21"/>
        <end position="43"/>
    </location>
</feature>
<reference evidence="11 12" key="1">
    <citation type="submission" date="2024-04" db="EMBL/GenBank/DDBJ databases">
        <authorList>
            <person name="Cremers G."/>
        </authorList>
    </citation>
    <scope>NUCLEOTIDE SEQUENCE [LARGE SCALE GENOMIC DNA]</scope>
    <source>
        <strain evidence="11">MeCH1-AG</strain>
    </source>
</reference>
<gene>
    <name evidence="11" type="ORF">MECH1_V1_2047</name>
</gene>
<dbReference type="PROSITE" id="PS51012">
    <property type="entry name" value="ABC_TM2"/>
    <property type="match status" value="1"/>
</dbReference>
<feature type="domain" description="ABC transmembrane type-2" evidence="10">
    <location>
        <begin position="23"/>
        <end position="250"/>
    </location>
</feature>
<feature type="transmembrane region" description="Helical" evidence="9">
    <location>
        <begin position="226"/>
        <end position="247"/>
    </location>
</feature>
<comment type="similarity">
    <text evidence="2 9">Belongs to the ABC-2 integral membrane protein family.</text>
</comment>
<comment type="subcellular location">
    <subcellularLocation>
        <location evidence="9">Cell inner membrane</location>
        <topology evidence="9">Multi-pass membrane protein</topology>
    </subcellularLocation>
    <subcellularLocation>
        <location evidence="1">Cell membrane</location>
        <topology evidence="1">Multi-pass membrane protein</topology>
    </subcellularLocation>
</comment>
<dbReference type="PANTHER" id="PTHR30413">
    <property type="entry name" value="INNER MEMBRANE TRANSPORT PERMEASE"/>
    <property type="match status" value="1"/>
</dbReference>
<keyword evidence="6 9" id="KW-1133">Transmembrane helix</keyword>
<feature type="transmembrane region" description="Helical" evidence="9">
    <location>
        <begin position="63"/>
        <end position="84"/>
    </location>
</feature>
<evidence type="ECO:0000256" key="9">
    <source>
        <dbReference type="RuleBase" id="RU361157"/>
    </source>
</evidence>
<name>A0ABM9NJL3_9GAMM</name>
<keyword evidence="3 9" id="KW-0813">Transport</keyword>
<protein>
    <recommendedName>
        <fullName evidence="9">Transport permease protein</fullName>
    </recommendedName>
</protein>
<evidence type="ECO:0000256" key="8">
    <source>
        <dbReference type="ARBA" id="ARBA00023136"/>
    </source>
</evidence>
<evidence type="ECO:0000256" key="7">
    <source>
        <dbReference type="ARBA" id="ARBA00023047"/>
    </source>
</evidence>
<accession>A0ABM9NJL3</accession>
<feature type="transmembrane region" description="Helical" evidence="9">
    <location>
        <begin position="105"/>
        <end position="127"/>
    </location>
</feature>
<evidence type="ECO:0000256" key="5">
    <source>
        <dbReference type="ARBA" id="ARBA00022692"/>
    </source>
</evidence>
<feature type="transmembrane region" description="Helical" evidence="9">
    <location>
        <begin position="173"/>
        <end position="191"/>
    </location>
</feature>
<dbReference type="InterPro" id="IPR013525">
    <property type="entry name" value="ABC2_TM"/>
</dbReference>
<evidence type="ECO:0000256" key="1">
    <source>
        <dbReference type="ARBA" id="ARBA00004651"/>
    </source>
</evidence>
<evidence type="ECO:0000256" key="6">
    <source>
        <dbReference type="ARBA" id="ARBA00022989"/>
    </source>
</evidence>
<keyword evidence="7" id="KW-0762">Sugar transport</keyword>
<evidence type="ECO:0000256" key="4">
    <source>
        <dbReference type="ARBA" id="ARBA00022475"/>
    </source>
</evidence>
<dbReference type="PANTHER" id="PTHR30413:SF10">
    <property type="entry name" value="CAPSULE POLYSACCHARIDE EXPORT INNER-MEMBRANE PROTEIN CTRC"/>
    <property type="match status" value="1"/>
</dbReference>
<keyword evidence="4 9" id="KW-1003">Cell membrane</keyword>
<organism evidence="11 12">
    <name type="scientific">Candidatus Methylocalor cossyra</name>
    <dbReference type="NCBI Taxonomy" id="3108543"/>
    <lineage>
        <taxon>Bacteria</taxon>
        <taxon>Pseudomonadati</taxon>
        <taxon>Pseudomonadota</taxon>
        <taxon>Gammaproteobacteria</taxon>
        <taxon>Methylococcales</taxon>
        <taxon>Methylococcaceae</taxon>
        <taxon>Candidatus Methylocalor</taxon>
    </lineage>
</organism>
<proteinExistence type="inferred from homology"/>
<sequence length="258" mass="28873">MNNALLINLARQELVDRYAGSVLGSGWAILRPLVNILIFVLVFSKVMGARLALLGSPPSEYSYSIYLVSGLLVWNAFSETILRITTVFQDKAALIGKIKLSLPQLPFFIITTEAVIYVLSMAFFAVFLLSIDYPVGWHWAWLLVIFLVQQVLAYALGFLGAVIGVFFRDVRELAGIVLQLWFWLTPIVYVFDILPKPVQSALIWNPAYIIISAQRQVILYGESPDLGGLAALLAIACGVVYGTLRAFRRLERDIRDFI</sequence>
<keyword evidence="12" id="KW-1185">Reference proteome</keyword>
<feature type="transmembrane region" description="Helical" evidence="9">
    <location>
        <begin position="139"/>
        <end position="166"/>
    </location>
</feature>
<dbReference type="InterPro" id="IPR047817">
    <property type="entry name" value="ABC2_TM_bact-type"/>
</dbReference>
<evidence type="ECO:0000259" key="10">
    <source>
        <dbReference type="PROSITE" id="PS51012"/>
    </source>
</evidence>
<evidence type="ECO:0000313" key="12">
    <source>
        <dbReference type="Proteomes" id="UP001497493"/>
    </source>
</evidence>
<keyword evidence="5 9" id="KW-0812">Transmembrane</keyword>
<evidence type="ECO:0000256" key="2">
    <source>
        <dbReference type="ARBA" id="ARBA00007783"/>
    </source>
</evidence>
<evidence type="ECO:0000313" key="11">
    <source>
        <dbReference type="EMBL" id="CAL1240823.1"/>
    </source>
</evidence>
<evidence type="ECO:0000256" key="3">
    <source>
        <dbReference type="ARBA" id="ARBA00022448"/>
    </source>
</evidence>